<reference evidence="1" key="2">
    <citation type="submission" date="2021-10" db="EMBL/GenBank/DDBJ databases">
        <title>Phylogenomics reveals ancestral predisposition of the termite-cultivated fungus Termitomyces towards a domesticated lifestyle.</title>
        <authorList>
            <person name="Auxier B."/>
            <person name="Grum-Grzhimaylo A."/>
            <person name="Cardenas M.E."/>
            <person name="Lodge J.D."/>
            <person name="Laessoe T."/>
            <person name="Pedersen O."/>
            <person name="Smith M.E."/>
            <person name="Kuyper T.W."/>
            <person name="Franco-Molano E.A."/>
            <person name="Baroni T.J."/>
            <person name="Aanen D.K."/>
        </authorList>
    </citation>
    <scope>NUCLEOTIDE SEQUENCE</scope>
    <source>
        <strain evidence="1">D49</strain>
    </source>
</reference>
<dbReference type="OrthoDB" id="3067786at2759"/>
<name>A0A9P7K4D2_9AGAR</name>
<accession>A0A9P7K4D2</accession>
<dbReference type="AlphaFoldDB" id="A0A9P7K4D2"/>
<dbReference type="Proteomes" id="UP000717328">
    <property type="component" value="Unassembled WGS sequence"/>
</dbReference>
<gene>
    <name evidence="1" type="ORF">H0H81_010094</name>
</gene>
<protein>
    <submittedName>
        <fullName evidence="1">Uncharacterized protein</fullName>
    </submittedName>
</protein>
<evidence type="ECO:0000313" key="1">
    <source>
        <dbReference type="EMBL" id="KAG5635790.1"/>
    </source>
</evidence>
<comment type="caution">
    <text evidence="1">The sequence shown here is derived from an EMBL/GenBank/DDBJ whole genome shotgun (WGS) entry which is preliminary data.</text>
</comment>
<keyword evidence="2" id="KW-1185">Reference proteome</keyword>
<reference evidence="1" key="1">
    <citation type="submission" date="2021-02" db="EMBL/GenBank/DDBJ databases">
        <authorList>
            <person name="Nieuwenhuis M."/>
            <person name="Van De Peppel L.J.J."/>
        </authorList>
    </citation>
    <scope>NUCLEOTIDE SEQUENCE</scope>
    <source>
        <strain evidence="1">D49</strain>
    </source>
</reference>
<sequence length="108" mass="11625">MQNACQFAGKLLQMESASLAIIPPANTLEITPQDFKLPDSTALITATNTSLQATCLTPAPSTFTMSYTPLSMSLPDPLNPAALLETDAVQVTWKELALMLNQLYLHSS</sequence>
<dbReference type="EMBL" id="JABCKI010006023">
    <property type="protein sequence ID" value="KAG5635790.1"/>
    <property type="molecule type" value="Genomic_DNA"/>
</dbReference>
<organism evidence="1 2">
    <name type="scientific">Sphagnurus paluster</name>
    <dbReference type="NCBI Taxonomy" id="117069"/>
    <lineage>
        <taxon>Eukaryota</taxon>
        <taxon>Fungi</taxon>
        <taxon>Dikarya</taxon>
        <taxon>Basidiomycota</taxon>
        <taxon>Agaricomycotina</taxon>
        <taxon>Agaricomycetes</taxon>
        <taxon>Agaricomycetidae</taxon>
        <taxon>Agaricales</taxon>
        <taxon>Tricholomatineae</taxon>
        <taxon>Lyophyllaceae</taxon>
        <taxon>Sphagnurus</taxon>
    </lineage>
</organism>
<proteinExistence type="predicted"/>
<evidence type="ECO:0000313" key="2">
    <source>
        <dbReference type="Proteomes" id="UP000717328"/>
    </source>
</evidence>